<reference evidence="2 3" key="1">
    <citation type="journal article" date="2015" name="Nature">
        <title>rRNA introns, odd ribosomes, and small enigmatic genomes across a large radiation of phyla.</title>
        <authorList>
            <person name="Brown C.T."/>
            <person name="Hug L.A."/>
            <person name="Thomas B.C."/>
            <person name="Sharon I."/>
            <person name="Castelle C.J."/>
            <person name="Singh A."/>
            <person name="Wilkins M.J."/>
            <person name="Williams K.H."/>
            <person name="Banfield J.F."/>
        </authorList>
    </citation>
    <scope>NUCLEOTIDE SEQUENCE [LARGE SCALE GENOMIC DNA]</scope>
</reference>
<dbReference type="SUPFAM" id="SSF48295">
    <property type="entry name" value="TrpR-like"/>
    <property type="match status" value="1"/>
</dbReference>
<name>A0A0G0VBJ7_9BACT</name>
<accession>A0A0G0VBJ7</accession>
<evidence type="ECO:0000313" key="2">
    <source>
        <dbReference type="EMBL" id="KKR98298.1"/>
    </source>
</evidence>
<gene>
    <name evidence="2" type="ORF">UU50_C0019G0006</name>
</gene>
<sequence length="270" mass="30574">MQAMAASIETPKEVAKRLAIELDEVYDWCSTPQFCSLARRYGQDLIISRKPDPKVEADHKRDDSFAGPVVAQEEDEVDPTENLNDADDDYKQRKEHKPKKVKRCQNLQKRYDALADVRAGMSESAAARKHKVSRRTINRWCQSAEVVSQFKQGRPPTSDEQKDRAISLLNKEGLSSKEVGKVLGLSGETVRVLCAKAGVRSRFTHRKNRIAGREPTNLRKERVIAMMRDEHLTCAQASRISGVPESTIRGWCKEVGIVSPLAYKRNRRKS</sequence>
<dbReference type="AlphaFoldDB" id="A0A0G0VBJ7"/>
<dbReference type="Pfam" id="PF13384">
    <property type="entry name" value="HTH_23"/>
    <property type="match status" value="1"/>
</dbReference>
<evidence type="ECO:0000256" key="1">
    <source>
        <dbReference type="SAM" id="MobiDB-lite"/>
    </source>
</evidence>
<dbReference type="Gene3D" id="1.10.10.10">
    <property type="entry name" value="Winged helix-like DNA-binding domain superfamily/Winged helix DNA-binding domain"/>
    <property type="match status" value="1"/>
</dbReference>
<dbReference type="InterPro" id="IPR010921">
    <property type="entry name" value="Trp_repressor/repl_initiator"/>
</dbReference>
<dbReference type="Proteomes" id="UP000033930">
    <property type="component" value="Unassembled WGS sequence"/>
</dbReference>
<comment type="caution">
    <text evidence="2">The sequence shown here is derived from an EMBL/GenBank/DDBJ whole genome shotgun (WGS) entry which is preliminary data.</text>
</comment>
<protein>
    <submittedName>
        <fullName evidence="2">Uncharacterized protein</fullName>
    </submittedName>
</protein>
<dbReference type="GO" id="GO:0043565">
    <property type="term" value="F:sequence-specific DNA binding"/>
    <property type="evidence" value="ECO:0007669"/>
    <property type="project" value="InterPro"/>
</dbReference>
<proteinExistence type="predicted"/>
<dbReference type="InterPro" id="IPR036388">
    <property type="entry name" value="WH-like_DNA-bd_sf"/>
</dbReference>
<dbReference type="EMBL" id="LCAW01000019">
    <property type="protein sequence ID" value="KKR98298.1"/>
    <property type="molecule type" value="Genomic_DNA"/>
</dbReference>
<feature type="compositionally biased region" description="Acidic residues" evidence="1">
    <location>
        <begin position="72"/>
        <end position="88"/>
    </location>
</feature>
<evidence type="ECO:0000313" key="3">
    <source>
        <dbReference type="Proteomes" id="UP000033930"/>
    </source>
</evidence>
<organism evidence="2 3">
    <name type="scientific">Candidatus Uhrbacteria bacterium GW2011_GWC1_41_20</name>
    <dbReference type="NCBI Taxonomy" id="1618983"/>
    <lineage>
        <taxon>Bacteria</taxon>
        <taxon>Candidatus Uhriibacteriota</taxon>
    </lineage>
</organism>
<feature type="region of interest" description="Disordered" evidence="1">
    <location>
        <begin position="52"/>
        <end position="101"/>
    </location>
</feature>
<feature type="compositionally biased region" description="Basic and acidic residues" evidence="1">
    <location>
        <begin position="52"/>
        <end position="64"/>
    </location>
</feature>